<reference evidence="2" key="1">
    <citation type="journal article" date="2022" name="Mol. Ecol. Resour.">
        <title>The genomes of chicory, endive, great burdock and yacon provide insights into Asteraceae palaeo-polyploidization history and plant inulin production.</title>
        <authorList>
            <person name="Fan W."/>
            <person name="Wang S."/>
            <person name="Wang H."/>
            <person name="Wang A."/>
            <person name="Jiang F."/>
            <person name="Liu H."/>
            <person name="Zhao H."/>
            <person name="Xu D."/>
            <person name="Zhang Y."/>
        </authorList>
    </citation>
    <scope>NUCLEOTIDE SEQUENCE [LARGE SCALE GENOMIC DNA]</scope>
    <source>
        <strain evidence="2">cv. Punajuju</strain>
    </source>
</reference>
<gene>
    <name evidence="1" type="ORF">L2E82_29953</name>
</gene>
<evidence type="ECO:0000313" key="1">
    <source>
        <dbReference type="EMBL" id="KAI3739545.1"/>
    </source>
</evidence>
<dbReference type="EMBL" id="CM042013">
    <property type="protein sequence ID" value="KAI3739545.1"/>
    <property type="molecule type" value="Genomic_DNA"/>
</dbReference>
<comment type="caution">
    <text evidence="1">The sequence shown here is derived from an EMBL/GenBank/DDBJ whole genome shotgun (WGS) entry which is preliminary data.</text>
</comment>
<reference evidence="1 2" key="2">
    <citation type="journal article" date="2022" name="Mol. Ecol. Resour.">
        <title>The genomes of chicory, endive, great burdock and yacon provide insights into Asteraceae paleo-polyploidization history and plant inulin production.</title>
        <authorList>
            <person name="Fan W."/>
            <person name="Wang S."/>
            <person name="Wang H."/>
            <person name="Wang A."/>
            <person name="Jiang F."/>
            <person name="Liu H."/>
            <person name="Zhao H."/>
            <person name="Xu D."/>
            <person name="Zhang Y."/>
        </authorList>
    </citation>
    <scope>NUCLEOTIDE SEQUENCE [LARGE SCALE GENOMIC DNA]</scope>
    <source>
        <strain evidence="2">cv. Punajuju</strain>
        <tissue evidence="1">Leaves</tissue>
    </source>
</reference>
<protein>
    <submittedName>
        <fullName evidence="1">Uncharacterized protein</fullName>
    </submittedName>
</protein>
<organism evidence="1 2">
    <name type="scientific">Cichorium intybus</name>
    <name type="common">Chicory</name>
    <dbReference type="NCBI Taxonomy" id="13427"/>
    <lineage>
        <taxon>Eukaryota</taxon>
        <taxon>Viridiplantae</taxon>
        <taxon>Streptophyta</taxon>
        <taxon>Embryophyta</taxon>
        <taxon>Tracheophyta</taxon>
        <taxon>Spermatophyta</taxon>
        <taxon>Magnoliopsida</taxon>
        <taxon>eudicotyledons</taxon>
        <taxon>Gunneridae</taxon>
        <taxon>Pentapetalae</taxon>
        <taxon>asterids</taxon>
        <taxon>campanulids</taxon>
        <taxon>Asterales</taxon>
        <taxon>Asteraceae</taxon>
        <taxon>Cichorioideae</taxon>
        <taxon>Cichorieae</taxon>
        <taxon>Cichoriinae</taxon>
        <taxon>Cichorium</taxon>
    </lineage>
</organism>
<accession>A0ACB9CZ15</accession>
<evidence type="ECO:0000313" key="2">
    <source>
        <dbReference type="Proteomes" id="UP001055811"/>
    </source>
</evidence>
<name>A0ACB9CZ15_CICIN</name>
<sequence>MFHNVLTWVTAGQNSSDTRPYLSLHRSHMKCSGCFPLLLSSYFLTDRFLLQSFLILTSHKHLHLYIANKMTMAMRCLFPLEVRCFQLLGSLGCA</sequence>
<dbReference type="Proteomes" id="UP001055811">
    <property type="component" value="Linkage Group LG05"/>
</dbReference>
<proteinExistence type="predicted"/>
<keyword evidence="2" id="KW-1185">Reference proteome</keyword>